<feature type="region of interest" description="Disordered" evidence="1">
    <location>
        <begin position="106"/>
        <end position="130"/>
    </location>
</feature>
<reference evidence="2" key="2">
    <citation type="submission" date="2023-02" db="EMBL/GenBank/DDBJ databases">
        <authorList>
            <person name="Swenson N.G."/>
            <person name="Wegrzyn J.L."/>
            <person name="Mcevoy S.L."/>
        </authorList>
    </citation>
    <scope>NUCLEOTIDE SEQUENCE</scope>
    <source>
        <strain evidence="2">91603</strain>
        <tissue evidence="2">Leaf</tissue>
    </source>
</reference>
<name>A0AAD5J8M0_ACENE</name>
<proteinExistence type="predicted"/>
<protein>
    <submittedName>
        <fullName evidence="2">Uncharacterized protein</fullName>
    </submittedName>
</protein>
<dbReference type="Proteomes" id="UP001064489">
    <property type="component" value="Chromosome 6"/>
</dbReference>
<dbReference type="EMBL" id="JAJSOW010000004">
    <property type="protein sequence ID" value="KAI9191078.1"/>
    <property type="molecule type" value="Genomic_DNA"/>
</dbReference>
<accession>A0AAD5J8M0</accession>
<comment type="caution">
    <text evidence="2">The sequence shown here is derived from an EMBL/GenBank/DDBJ whole genome shotgun (WGS) entry which is preliminary data.</text>
</comment>
<gene>
    <name evidence="2" type="ORF">LWI28_003341</name>
</gene>
<keyword evidence="3" id="KW-1185">Reference proteome</keyword>
<evidence type="ECO:0000256" key="1">
    <source>
        <dbReference type="SAM" id="MobiDB-lite"/>
    </source>
</evidence>
<dbReference type="AlphaFoldDB" id="A0AAD5J8M0"/>
<sequence length="130" mass="14545">MVSYLAKVREAMTKFKGMKLEQIPREKNHRVDVLAKIAGGGGQALPRKAESLTRITEVNTTNFVKENIFSHFSTPIAIITDFSAVLLGKENQPPFCISSPPLDQWIGGSYQQDHQETLEEETPTEEREVG</sequence>
<reference evidence="2" key="1">
    <citation type="journal article" date="2022" name="Plant J.">
        <title>Strategies of tolerance reflected in two North American maple genomes.</title>
        <authorList>
            <person name="McEvoy S.L."/>
            <person name="Sezen U.U."/>
            <person name="Trouern-Trend A."/>
            <person name="McMahon S.M."/>
            <person name="Schaberg P.G."/>
            <person name="Yang J."/>
            <person name="Wegrzyn J.L."/>
            <person name="Swenson N.G."/>
        </authorList>
    </citation>
    <scope>NUCLEOTIDE SEQUENCE</scope>
    <source>
        <strain evidence="2">91603</strain>
    </source>
</reference>
<evidence type="ECO:0000313" key="2">
    <source>
        <dbReference type="EMBL" id="KAI9191078.1"/>
    </source>
</evidence>
<organism evidence="2 3">
    <name type="scientific">Acer negundo</name>
    <name type="common">Box elder</name>
    <dbReference type="NCBI Taxonomy" id="4023"/>
    <lineage>
        <taxon>Eukaryota</taxon>
        <taxon>Viridiplantae</taxon>
        <taxon>Streptophyta</taxon>
        <taxon>Embryophyta</taxon>
        <taxon>Tracheophyta</taxon>
        <taxon>Spermatophyta</taxon>
        <taxon>Magnoliopsida</taxon>
        <taxon>eudicotyledons</taxon>
        <taxon>Gunneridae</taxon>
        <taxon>Pentapetalae</taxon>
        <taxon>rosids</taxon>
        <taxon>malvids</taxon>
        <taxon>Sapindales</taxon>
        <taxon>Sapindaceae</taxon>
        <taxon>Hippocastanoideae</taxon>
        <taxon>Acereae</taxon>
        <taxon>Acer</taxon>
    </lineage>
</organism>
<evidence type="ECO:0000313" key="3">
    <source>
        <dbReference type="Proteomes" id="UP001064489"/>
    </source>
</evidence>